<name>A0AAD9ZNB1_9ROSI</name>
<proteinExistence type="predicted"/>
<evidence type="ECO:0000313" key="2">
    <source>
        <dbReference type="EMBL" id="KAK3185095.1"/>
    </source>
</evidence>
<protein>
    <recommendedName>
        <fullName evidence="1">RNase H type-1 domain-containing protein</fullName>
    </recommendedName>
</protein>
<dbReference type="InterPro" id="IPR002156">
    <property type="entry name" value="RNaseH_domain"/>
</dbReference>
<organism evidence="2 3">
    <name type="scientific">Dipteronia sinensis</name>
    <dbReference type="NCBI Taxonomy" id="43782"/>
    <lineage>
        <taxon>Eukaryota</taxon>
        <taxon>Viridiplantae</taxon>
        <taxon>Streptophyta</taxon>
        <taxon>Embryophyta</taxon>
        <taxon>Tracheophyta</taxon>
        <taxon>Spermatophyta</taxon>
        <taxon>Magnoliopsida</taxon>
        <taxon>eudicotyledons</taxon>
        <taxon>Gunneridae</taxon>
        <taxon>Pentapetalae</taxon>
        <taxon>rosids</taxon>
        <taxon>malvids</taxon>
        <taxon>Sapindales</taxon>
        <taxon>Sapindaceae</taxon>
        <taxon>Hippocastanoideae</taxon>
        <taxon>Acereae</taxon>
        <taxon>Dipteronia</taxon>
    </lineage>
</organism>
<dbReference type="AlphaFoldDB" id="A0AAD9ZNB1"/>
<dbReference type="Proteomes" id="UP001281410">
    <property type="component" value="Unassembled WGS sequence"/>
</dbReference>
<dbReference type="InterPro" id="IPR044730">
    <property type="entry name" value="RNase_H-like_dom_plant"/>
</dbReference>
<dbReference type="EMBL" id="JANJYJ010000010">
    <property type="protein sequence ID" value="KAK3185095.1"/>
    <property type="molecule type" value="Genomic_DNA"/>
</dbReference>
<dbReference type="InterPro" id="IPR052929">
    <property type="entry name" value="RNase_H-like_EbsB-rel"/>
</dbReference>
<reference evidence="2" key="1">
    <citation type="journal article" date="2023" name="Plant J.">
        <title>Genome sequences and population genomics provide insights into the demographic history, inbreeding, and mutation load of two 'living fossil' tree species of Dipteronia.</title>
        <authorList>
            <person name="Feng Y."/>
            <person name="Comes H.P."/>
            <person name="Chen J."/>
            <person name="Zhu S."/>
            <person name="Lu R."/>
            <person name="Zhang X."/>
            <person name="Li P."/>
            <person name="Qiu J."/>
            <person name="Olsen K.M."/>
            <person name="Qiu Y."/>
        </authorList>
    </citation>
    <scope>NUCLEOTIDE SEQUENCE</scope>
    <source>
        <strain evidence="2">NBL</strain>
    </source>
</reference>
<dbReference type="Pfam" id="PF13456">
    <property type="entry name" value="RVT_3"/>
    <property type="match status" value="1"/>
</dbReference>
<dbReference type="GO" id="GO:0004523">
    <property type="term" value="F:RNA-DNA hybrid ribonuclease activity"/>
    <property type="evidence" value="ECO:0007669"/>
    <property type="project" value="InterPro"/>
</dbReference>
<dbReference type="InterPro" id="IPR036397">
    <property type="entry name" value="RNaseH_sf"/>
</dbReference>
<comment type="caution">
    <text evidence="2">The sequence shown here is derived from an EMBL/GenBank/DDBJ whole genome shotgun (WGS) entry which is preliminary data.</text>
</comment>
<dbReference type="Gene3D" id="3.30.420.10">
    <property type="entry name" value="Ribonuclease H-like superfamily/Ribonuclease H"/>
    <property type="match status" value="1"/>
</dbReference>
<dbReference type="PANTHER" id="PTHR47074:SF48">
    <property type="entry name" value="POLYNUCLEOTIDYL TRANSFERASE, RIBONUCLEASE H-LIKE SUPERFAMILY PROTEIN"/>
    <property type="match status" value="1"/>
</dbReference>
<dbReference type="SUPFAM" id="SSF53098">
    <property type="entry name" value="Ribonuclease H-like"/>
    <property type="match status" value="1"/>
</dbReference>
<dbReference type="PANTHER" id="PTHR47074">
    <property type="entry name" value="BNAC02G40300D PROTEIN"/>
    <property type="match status" value="1"/>
</dbReference>
<evidence type="ECO:0000259" key="1">
    <source>
        <dbReference type="Pfam" id="PF13456"/>
    </source>
</evidence>
<accession>A0AAD9ZNB1</accession>
<keyword evidence="3" id="KW-1185">Reference proteome</keyword>
<gene>
    <name evidence="2" type="ORF">Dsin_032381</name>
</gene>
<sequence>MYAQNVASLFPSGVRETVEVKWKPSGVGLYKVNTYIALGLNGGLVGLGLIIRDHQAFAILSGLRFAIEAGLLPCLIESDALAVVNLIRSSSIPFSETGLIIKDIRLMLENSPGCMVVFVPRKANMAAHELAKYSVYW</sequence>
<dbReference type="GO" id="GO:0003676">
    <property type="term" value="F:nucleic acid binding"/>
    <property type="evidence" value="ECO:0007669"/>
    <property type="project" value="InterPro"/>
</dbReference>
<dbReference type="InterPro" id="IPR012337">
    <property type="entry name" value="RNaseH-like_sf"/>
</dbReference>
<evidence type="ECO:0000313" key="3">
    <source>
        <dbReference type="Proteomes" id="UP001281410"/>
    </source>
</evidence>
<feature type="domain" description="RNase H type-1" evidence="1">
    <location>
        <begin position="56"/>
        <end position="133"/>
    </location>
</feature>
<dbReference type="CDD" id="cd06222">
    <property type="entry name" value="RNase_H_like"/>
    <property type="match status" value="1"/>
</dbReference>